<dbReference type="Proteomes" id="UP000005239">
    <property type="component" value="Unassembled WGS sequence"/>
</dbReference>
<reference evidence="2" key="1">
    <citation type="journal article" date="2008" name="Nat. Genet.">
        <title>The Pristionchus pacificus genome provides a unique perspective on nematode lifestyle and parasitism.</title>
        <authorList>
            <person name="Dieterich C."/>
            <person name="Clifton S.W."/>
            <person name="Schuster L.N."/>
            <person name="Chinwalla A."/>
            <person name="Delehaunty K."/>
            <person name="Dinkelacker I."/>
            <person name="Fulton L."/>
            <person name="Fulton R."/>
            <person name="Godfrey J."/>
            <person name="Minx P."/>
            <person name="Mitreva M."/>
            <person name="Roeseler W."/>
            <person name="Tian H."/>
            <person name="Witte H."/>
            <person name="Yang S.P."/>
            <person name="Wilson R.K."/>
            <person name="Sommer R.J."/>
        </authorList>
    </citation>
    <scope>NUCLEOTIDE SEQUENCE [LARGE SCALE GENOMIC DNA]</scope>
    <source>
        <strain evidence="2">PS312</strain>
    </source>
</reference>
<dbReference type="EnsemblMetazoa" id="PPA03270.1">
    <property type="protein sequence ID" value="PPA03270.1"/>
    <property type="gene ID" value="WBGene00092824"/>
</dbReference>
<reference evidence="1" key="2">
    <citation type="submission" date="2022-06" db="UniProtKB">
        <authorList>
            <consortium name="EnsemblMetazoa"/>
        </authorList>
    </citation>
    <scope>IDENTIFICATION</scope>
    <source>
        <strain evidence="1">PS312</strain>
    </source>
</reference>
<accession>A0A2A6BDY4</accession>
<dbReference type="AlphaFoldDB" id="A0A2A6BDY4"/>
<organism evidence="1 2">
    <name type="scientific">Pristionchus pacificus</name>
    <name type="common">Parasitic nematode worm</name>
    <dbReference type="NCBI Taxonomy" id="54126"/>
    <lineage>
        <taxon>Eukaryota</taxon>
        <taxon>Metazoa</taxon>
        <taxon>Ecdysozoa</taxon>
        <taxon>Nematoda</taxon>
        <taxon>Chromadorea</taxon>
        <taxon>Rhabditida</taxon>
        <taxon>Rhabditina</taxon>
        <taxon>Diplogasteromorpha</taxon>
        <taxon>Diplogasteroidea</taxon>
        <taxon>Neodiplogasteridae</taxon>
        <taxon>Pristionchus</taxon>
    </lineage>
</organism>
<protein>
    <submittedName>
        <fullName evidence="1">Uncharacterized protein</fullName>
    </submittedName>
</protein>
<dbReference type="Pfam" id="PF03268">
    <property type="entry name" value="DUF267"/>
    <property type="match status" value="1"/>
</dbReference>
<evidence type="ECO:0000313" key="1">
    <source>
        <dbReference type="EnsemblMetazoa" id="PPA03270.1"/>
    </source>
</evidence>
<proteinExistence type="predicted"/>
<dbReference type="PANTHER" id="PTHR31930:SF1">
    <property type="entry name" value="SERPENTINE RECEPTOR, CLASS R"/>
    <property type="match status" value="1"/>
</dbReference>
<gene>
    <name evidence="1" type="primary">WBGene00092824</name>
</gene>
<name>A0A2A6BDY4_PRIPA</name>
<sequence length="417" mass="46633">MTEVYQSLPTSNEVEDRYARNEIARKTILGPLSVVIKCLGFDSTYSLFKEETRRRPISCLATPITVIGIIVLIANMFQKKDEIDGFSTISWKWAETFLIFFLAINSLISAIFLMRRTHTLFFLTYFEAWSECARLSEKEKEGKENGDAEIGRSSSSNLFTSGRLIKVLLAFLVFIGSTISTSTKYAVYQGNYQHGNENVTTPLLDKFHGLEPLLSLWGAILSATALSVYGILHGIIEDTIIDFNNDLKTASDSKTLSTRIDYFSIRHQSILIFARTLSKKMCTFATYSMVTMIVVNFASMYLSIAQKEGTGGLGILCFIFWQIIAISSMVVVLFQAAAIQLKLNKSCEILVADKEIWIGDLAVAQQAQMMITKRQTTETTVSLLKCLKLTPWIANGVMLVPPIIGGTFALIKVFFLH</sequence>
<evidence type="ECO:0000313" key="2">
    <source>
        <dbReference type="Proteomes" id="UP000005239"/>
    </source>
</evidence>
<dbReference type="InterPro" id="IPR004950">
    <property type="entry name" value="DUF267_CAE_spp"/>
</dbReference>
<dbReference type="PANTHER" id="PTHR31930">
    <property type="entry name" value="SERPENTINE RECEPTOR, CLASS R"/>
    <property type="match status" value="1"/>
</dbReference>
<accession>A0A8R1U3J6</accession>
<keyword evidence="2" id="KW-1185">Reference proteome</keyword>